<dbReference type="InterPro" id="IPR013830">
    <property type="entry name" value="SGNH_hydro"/>
</dbReference>
<sequence precursor="true">MRSVHRNASVLASVLVLALALVVAPSCSDSKPEPAPPRAQFDAPASDVTAPPPALAIPEDAPTVLVMGDSIGAGLHLAEHQAFPAILQRRLFEAGLPFHLVNASVSGQTSAGGLSRYDWNLKVEPDVVVIELGGNDGLRGIELDSIERNLRGLIEQSQGAGARVLLLGVRMSPDLGDYAAEFDAIYPRLAEETGATFVPSFMDGVGGVPEMNLADGLHPTAAGHERLADTIESALRSLLEQP</sequence>
<keyword evidence="5" id="KW-1185">Reference proteome</keyword>
<dbReference type="PANTHER" id="PTHR30383">
    <property type="entry name" value="THIOESTERASE 1/PROTEASE 1/LYSOPHOSPHOLIPASE L1"/>
    <property type="match status" value="1"/>
</dbReference>
<feature type="domain" description="SGNH hydrolase-type esterase" evidence="3">
    <location>
        <begin position="66"/>
        <end position="226"/>
    </location>
</feature>
<dbReference type="CDD" id="cd01822">
    <property type="entry name" value="Lysophospholipase_L1_like"/>
    <property type="match status" value="1"/>
</dbReference>
<feature type="signal peptide" evidence="2">
    <location>
        <begin position="1"/>
        <end position="28"/>
    </location>
</feature>
<organism evidence="4 5">
    <name type="scientific">Rohdeia mirabilis</name>
    <dbReference type="NCBI Taxonomy" id="2528008"/>
    <lineage>
        <taxon>Bacteria</taxon>
        <taxon>Pseudomonadati</taxon>
        <taxon>Planctomycetota</taxon>
        <taxon>Planctomycetia</taxon>
        <taxon>Planctomycetia incertae sedis</taxon>
        <taxon>Rohdeia</taxon>
    </lineage>
</organism>
<evidence type="ECO:0000256" key="1">
    <source>
        <dbReference type="SAM" id="MobiDB-lite"/>
    </source>
</evidence>
<dbReference type="RefSeq" id="WP_419186269.1">
    <property type="nucleotide sequence ID" value="NZ_CP036290.1"/>
</dbReference>
<dbReference type="GO" id="GO:0004622">
    <property type="term" value="F:phosphatidylcholine lysophospholipase activity"/>
    <property type="evidence" value="ECO:0007669"/>
    <property type="project" value="TreeGrafter"/>
</dbReference>
<dbReference type="SUPFAM" id="SSF52266">
    <property type="entry name" value="SGNH hydrolase"/>
    <property type="match status" value="1"/>
</dbReference>
<evidence type="ECO:0000313" key="5">
    <source>
        <dbReference type="Proteomes" id="UP000319342"/>
    </source>
</evidence>
<evidence type="ECO:0000313" key="4">
    <source>
        <dbReference type="EMBL" id="QDU83554.1"/>
    </source>
</evidence>
<dbReference type="InterPro" id="IPR036514">
    <property type="entry name" value="SGNH_hydro_sf"/>
</dbReference>
<dbReference type="PANTHER" id="PTHR30383:SF24">
    <property type="entry name" value="THIOESTERASE 1_PROTEASE 1_LYSOPHOSPHOLIPASE L1"/>
    <property type="match status" value="1"/>
</dbReference>
<name>A0A518CWG6_9BACT</name>
<dbReference type="Pfam" id="PF13472">
    <property type="entry name" value="Lipase_GDSL_2"/>
    <property type="match status" value="1"/>
</dbReference>
<feature type="region of interest" description="Disordered" evidence="1">
    <location>
        <begin position="29"/>
        <end position="52"/>
    </location>
</feature>
<feature type="chain" id="PRO_5021921079" evidence="2">
    <location>
        <begin position="29"/>
        <end position="242"/>
    </location>
</feature>
<accession>A0A518CWG6</accession>
<proteinExistence type="predicted"/>
<dbReference type="InterPro" id="IPR051532">
    <property type="entry name" value="Ester_Hydrolysis_Enzymes"/>
</dbReference>
<protein>
    <submittedName>
        <fullName evidence="4">Esterase TesA</fullName>
        <ecNumber evidence="4">3.1.1.1</ecNumber>
    </submittedName>
</protein>
<reference evidence="4 5" key="1">
    <citation type="submission" date="2019-02" db="EMBL/GenBank/DDBJ databases">
        <title>Deep-cultivation of Planctomycetes and their phenomic and genomic characterization uncovers novel biology.</title>
        <authorList>
            <person name="Wiegand S."/>
            <person name="Jogler M."/>
            <person name="Boedeker C."/>
            <person name="Pinto D."/>
            <person name="Vollmers J."/>
            <person name="Rivas-Marin E."/>
            <person name="Kohn T."/>
            <person name="Peeters S.H."/>
            <person name="Heuer A."/>
            <person name="Rast P."/>
            <person name="Oberbeckmann S."/>
            <person name="Bunk B."/>
            <person name="Jeske O."/>
            <person name="Meyerdierks A."/>
            <person name="Storesund J.E."/>
            <person name="Kallscheuer N."/>
            <person name="Luecker S."/>
            <person name="Lage O.M."/>
            <person name="Pohl T."/>
            <person name="Merkel B.J."/>
            <person name="Hornburger P."/>
            <person name="Mueller R.-W."/>
            <person name="Bruemmer F."/>
            <person name="Labrenz M."/>
            <person name="Spormann A.M."/>
            <person name="Op den Camp H."/>
            <person name="Overmann J."/>
            <person name="Amann R."/>
            <person name="Jetten M.S.M."/>
            <person name="Mascher T."/>
            <person name="Medema M.H."/>
            <person name="Devos D.P."/>
            <person name="Kaster A.-K."/>
            <person name="Ovreas L."/>
            <person name="Rohde M."/>
            <person name="Galperin M.Y."/>
            <person name="Jogler C."/>
        </authorList>
    </citation>
    <scope>NUCLEOTIDE SEQUENCE [LARGE SCALE GENOMIC DNA]</scope>
    <source>
        <strain evidence="4 5">Pla163</strain>
    </source>
</reference>
<dbReference type="GO" id="GO:0106435">
    <property type="term" value="F:carboxylesterase activity"/>
    <property type="evidence" value="ECO:0007669"/>
    <property type="project" value="UniProtKB-EC"/>
</dbReference>
<dbReference type="AlphaFoldDB" id="A0A518CWG6"/>
<evidence type="ECO:0000259" key="3">
    <source>
        <dbReference type="Pfam" id="PF13472"/>
    </source>
</evidence>
<keyword evidence="2" id="KW-0732">Signal</keyword>
<dbReference type="EMBL" id="CP036290">
    <property type="protein sequence ID" value="QDU83554.1"/>
    <property type="molecule type" value="Genomic_DNA"/>
</dbReference>
<evidence type="ECO:0000256" key="2">
    <source>
        <dbReference type="SAM" id="SignalP"/>
    </source>
</evidence>
<dbReference type="Gene3D" id="3.40.50.1110">
    <property type="entry name" value="SGNH hydrolase"/>
    <property type="match status" value="1"/>
</dbReference>
<dbReference type="Proteomes" id="UP000319342">
    <property type="component" value="Chromosome"/>
</dbReference>
<gene>
    <name evidence="4" type="primary">tesA</name>
    <name evidence="4" type="ORF">Pla163_06530</name>
</gene>
<dbReference type="EC" id="3.1.1.1" evidence="4"/>
<keyword evidence="4" id="KW-0378">Hydrolase</keyword>